<gene>
    <name evidence="1" type="ORF">ACFQ63_37650</name>
</gene>
<dbReference type="RefSeq" id="WP_386255051.1">
    <property type="nucleotide sequence ID" value="NZ_JBHTRV010000050.1"/>
</dbReference>
<sequence length="118" mass="13384">MPEKVPKAIKRVSKQDLVGLSSKSERLHLGRGRDPGWLDQHLADDAAGSLRAILLEYPPKVCYRSLVLIKRADREVEHFLLDVLPEDFDRLEDLAGEALLTFMRWALMQIPLSPLPAE</sequence>
<evidence type="ECO:0000313" key="2">
    <source>
        <dbReference type="Proteomes" id="UP001600424"/>
    </source>
</evidence>
<proteinExistence type="predicted"/>
<organism evidence="1 2">
    <name type="scientific">Streptomyces wedmorensis</name>
    <dbReference type="NCBI Taxonomy" id="43759"/>
    <lineage>
        <taxon>Bacteria</taxon>
        <taxon>Bacillati</taxon>
        <taxon>Actinomycetota</taxon>
        <taxon>Actinomycetes</taxon>
        <taxon>Kitasatosporales</taxon>
        <taxon>Streptomycetaceae</taxon>
        <taxon>Streptomyces</taxon>
    </lineage>
</organism>
<name>A0ABW6J7W5_STRWE</name>
<evidence type="ECO:0000313" key="1">
    <source>
        <dbReference type="EMBL" id="MFE5985407.1"/>
    </source>
</evidence>
<keyword evidence="2" id="KW-1185">Reference proteome</keyword>
<dbReference type="EMBL" id="JBHTRV010000050">
    <property type="protein sequence ID" value="MFE5985407.1"/>
    <property type="molecule type" value="Genomic_DNA"/>
</dbReference>
<dbReference type="Proteomes" id="UP001600424">
    <property type="component" value="Unassembled WGS sequence"/>
</dbReference>
<comment type="caution">
    <text evidence="1">The sequence shown here is derived from an EMBL/GenBank/DDBJ whole genome shotgun (WGS) entry which is preliminary data.</text>
</comment>
<accession>A0ABW6J7W5</accession>
<reference evidence="1 2" key="1">
    <citation type="submission" date="2024-09" db="EMBL/GenBank/DDBJ databases">
        <title>The Natural Products Discovery Center: Release of the First 8490 Sequenced Strains for Exploring Actinobacteria Biosynthetic Diversity.</title>
        <authorList>
            <person name="Kalkreuter E."/>
            <person name="Kautsar S.A."/>
            <person name="Yang D."/>
            <person name="Bader C.D."/>
            <person name="Teijaro C.N."/>
            <person name="Fluegel L."/>
            <person name="Davis C.M."/>
            <person name="Simpson J.R."/>
            <person name="Lauterbach L."/>
            <person name="Steele A.D."/>
            <person name="Gui C."/>
            <person name="Meng S."/>
            <person name="Li G."/>
            <person name="Viehrig K."/>
            <person name="Ye F."/>
            <person name="Su P."/>
            <person name="Kiefer A.F."/>
            <person name="Nichols A."/>
            <person name="Cepeda A.J."/>
            <person name="Yan W."/>
            <person name="Fan B."/>
            <person name="Jiang Y."/>
            <person name="Adhikari A."/>
            <person name="Zheng C.-J."/>
            <person name="Schuster L."/>
            <person name="Cowan T.M."/>
            <person name="Smanski M.J."/>
            <person name="Chevrette M.G."/>
            <person name="De Carvalho L.P.S."/>
            <person name="Shen B."/>
        </authorList>
    </citation>
    <scope>NUCLEOTIDE SEQUENCE [LARGE SCALE GENOMIC DNA]</scope>
    <source>
        <strain evidence="1 2">NPDC056472</strain>
    </source>
</reference>
<protein>
    <submittedName>
        <fullName evidence="1">Uncharacterized protein</fullName>
    </submittedName>
</protein>